<feature type="domain" description="NTP pyrophosphohydrolase MazG-like" evidence="2">
    <location>
        <begin position="238"/>
        <end position="311"/>
    </location>
</feature>
<dbReference type="Pfam" id="PF03819">
    <property type="entry name" value="MazG"/>
    <property type="match status" value="2"/>
</dbReference>
<dbReference type="GO" id="GO:0008168">
    <property type="term" value="F:methyltransferase activity"/>
    <property type="evidence" value="ECO:0007669"/>
    <property type="project" value="InterPro"/>
</dbReference>
<evidence type="ECO:0000313" key="4">
    <source>
        <dbReference type="Proteomes" id="UP000824204"/>
    </source>
</evidence>
<name>A0A9D1V992_9FIRM</name>
<dbReference type="Pfam" id="PF00590">
    <property type="entry name" value="TP_methylase"/>
    <property type="match status" value="1"/>
</dbReference>
<dbReference type="EC" id="3.6.1.9" evidence="3"/>
<dbReference type="NCBIfam" id="NF007113">
    <property type="entry name" value="PRK09562.1"/>
    <property type="match status" value="1"/>
</dbReference>
<organism evidence="3 4">
    <name type="scientific">Candidatus Borkfalkia faecipullorum</name>
    <dbReference type="NCBI Taxonomy" id="2838510"/>
    <lineage>
        <taxon>Bacteria</taxon>
        <taxon>Bacillati</taxon>
        <taxon>Bacillota</taxon>
        <taxon>Clostridia</taxon>
        <taxon>Christensenellales</taxon>
        <taxon>Christensenellaceae</taxon>
        <taxon>Candidatus Borkfalkia</taxon>
    </lineage>
</organism>
<dbReference type="CDD" id="cd11529">
    <property type="entry name" value="NTP-PPase_MazG_Cterm"/>
    <property type="match status" value="1"/>
</dbReference>
<dbReference type="InterPro" id="IPR035996">
    <property type="entry name" value="4pyrrol_Methylase_sf"/>
</dbReference>
<dbReference type="GO" id="GO:0046061">
    <property type="term" value="P:dATP catabolic process"/>
    <property type="evidence" value="ECO:0007669"/>
    <property type="project" value="TreeGrafter"/>
</dbReference>
<dbReference type="SUPFAM" id="SSF53790">
    <property type="entry name" value="Tetrapyrrole methylase"/>
    <property type="match status" value="1"/>
</dbReference>
<protein>
    <submittedName>
        <fullName evidence="3">Nucleoside triphosphate pyrophosphohydrolase</fullName>
        <ecNumber evidence="3">3.6.1.9</ecNumber>
    </submittedName>
</protein>
<comment type="caution">
    <text evidence="3">The sequence shown here is derived from an EMBL/GenBank/DDBJ whole genome shotgun (WGS) entry which is preliminary data.</text>
</comment>
<dbReference type="PANTHER" id="PTHR30522">
    <property type="entry name" value="NUCLEOSIDE TRIPHOSPHATE PYROPHOSPHOHYDROLASE"/>
    <property type="match status" value="1"/>
</dbReference>
<dbReference type="NCBIfam" id="TIGR00444">
    <property type="entry name" value="mazG"/>
    <property type="match status" value="1"/>
</dbReference>
<dbReference type="CDD" id="cd11528">
    <property type="entry name" value="NTP-PPase_MazG_Nterm"/>
    <property type="match status" value="1"/>
</dbReference>
<dbReference type="GO" id="GO:0046081">
    <property type="term" value="P:dUTP catabolic process"/>
    <property type="evidence" value="ECO:0007669"/>
    <property type="project" value="TreeGrafter"/>
</dbReference>
<dbReference type="InterPro" id="IPR000878">
    <property type="entry name" value="4pyrrol_Mease"/>
</dbReference>
<dbReference type="AlphaFoldDB" id="A0A9D1V992"/>
<reference evidence="3" key="2">
    <citation type="submission" date="2021-04" db="EMBL/GenBank/DDBJ databases">
        <authorList>
            <person name="Gilroy R."/>
        </authorList>
    </citation>
    <scope>NUCLEOTIDE SEQUENCE</scope>
    <source>
        <strain evidence="3">811</strain>
    </source>
</reference>
<dbReference type="Gene3D" id="1.10.287.1080">
    <property type="entry name" value="MazG-like"/>
    <property type="match status" value="2"/>
</dbReference>
<dbReference type="SUPFAM" id="SSF101386">
    <property type="entry name" value="all-alpha NTP pyrophosphatases"/>
    <property type="match status" value="2"/>
</dbReference>
<evidence type="ECO:0000259" key="2">
    <source>
        <dbReference type="Pfam" id="PF03819"/>
    </source>
</evidence>
<evidence type="ECO:0000259" key="1">
    <source>
        <dbReference type="Pfam" id="PF00590"/>
    </source>
</evidence>
<feature type="domain" description="Tetrapyrrole methylase" evidence="1">
    <location>
        <begin position="1"/>
        <end position="137"/>
    </location>
</feature>
<gene>
    <name evidence="3" type="primary">mazG</name>
    <name evidence="3" type="ORF">H9741_07645</name>
</gene>
<proteinExistence type="predicted"/>
<dbReference type="GO" id="GO:0047429">
    <property type="term" value="F:nucleoside triphosphate diphosphatase activity"/>
    <property type="evidence" value="ECO:0007669"/>
    <property type="project" value="UniProtKB-EC"/>
</dbReference>
<dbReference type="Proteomes" id="UP000824204">
    <property type="component" value="Unassembled WGS sequence"/>
</dbReference>
<dbReference type="GO" id="GO:0046047">
    <property type="term" value="P:TTP catabolic process"/>
    <property type="evidence" value="ECO:0007669"/>
    <property type="project" value="TreeGrafter"/>
</dbReference>
<reference evidence="3" key="1">
    <citation type="journal article" date="2021" name="PeerJ">
        <title>Extensive microbial diversity within the chicken gut microbiome revealed by metagenomics and culture.</title>
        <authorList>
            <person name="Gilroy R."/>
            <person name="Ravi A."/>
            <person name="Getino M."/>
            <person name="Pursley I."/>
            <person name="Horton D.L."/>
            <person name="Alikhan N.F."/>
            <person name="Baker D."/>
            <person name="Gharbi K."/>
            <person name="Hall N."/>
            <person name="Watson M."/>
            <person name="Adriaenssens E.M."/>
            <person name="Foster-Nyarko E."/>
            <person name="Jarju S."/>
            <person name="Secka A."/>
            <person name="Antonio M."/>
            <person name="Oren A."/>
            <person name="Chaudhuri R.R."/>
            <person name="La Ragione R."/>
            <person name="Hildebrand F."/>
            <person name="Pallen M.J."/>
        </authorList>
    </citation>
    <scope>NUCLEOTIDE SEQUENCE</scope>
    <source>
        <strain evidence="3">811</strain>
    </source>
</reference>
<dbReference type="GO" id="GO:0046076">
    <property type="term" value="P:dTTP catabolic process"/>
    <property type="evidence" value="ECO:0007669"/>
    <property type="project" value="TreeGrafter"/>
</dbReference>
<dbReference type="InterPro" id="IPR011551">
    <property type="entry name" value="NTP_PyrPHydrolase_MazG"/>
</dbReference>
<keyword evidence="3" id="KW-0378">Hydrolase</keyword>
<dbReference type="InterPro" id="IPR004518">
    <property type="entry name" value="MazG-like_dom"/>
</dbReference>
<dbReference type="EMBL" id="DXFX01000099">
    <property type="protein sequence ID" value="HIX08326.1"/>
    <property type="molecule type" value="Genomic_DNA"/>
</dbReference>
<dbReference type="GO" id="GO:0046052">
    <property type="term" value="P:UTP catabolic process"/>
    <property type="evidence" value="ECO:0007669"/>
    <property type="project" value="TreeGrafter"/>
</dbReference>
<dbReference type="FunFam" id="1.10.287.1080:FF:000001">
    <property type="entry name" value="Nucleoside triphosphate pyrophosphohydrolase"/>
    <property type="match status" value="1"/>
</dbReference>
<sequence>MLTIVGLGCSPEDLSRGAYNAVTSGAKVILRTGETPAAQAILSSGAPCATLDYIYESCRNFDTLNKKLAAAVAEEAEKGDVVYCVDGSVAEDVSAQILLRKKKDARVFCGVSKADAAFAAAKISACDRTAVSAYSGGGARLRLPLAVYDVDCDLVAGDVKLRLCDLFGDEADAFFVRGGKAKKIKLYELDRQKAYDSSCVLVLDKIPLLKKTRFDFDDLVEILRLLRAPNGCPWDRAQTHESIRKNMIEEAYELVDAIDSKDDNKIVEETGDVLMQGVFHSVLGEERGAFTVDNVLSAVCEKLIFRHSHIFGKDKATDEASALSVWDKNKLKEKGQTTGSQSVCDVPKNLPAAMRAQKVAKRAAKFGYDFKDVSQAAEKVTEELGELLAALREKNEAHIAEETGDLLFSAVNVGRLAGADCEEALSESTKKFIRRFCRTEELILADGKKMQDMSADELWAYYERAKRNG</sequence>
<feature type="domain" description="NTP pyrophosphohydrolase MazG-like" evidence="2">
    <location>
        <begin position="377"/>
        <end position="435"/>
    </location>
</feature>
<dbReference type="GO" id="GO:0006203">
    <property type="term" value="P:dGTP catabolic process"/>
    <property type="evidence" value="ECO:0007669"/>
    <property type="project" value="TreeGrafter"/>
</dbReference>
<dbReference type="PANTHER" id="PTHR30522:SF0">
    <property type="entry name" value="NUCLEOSIDE TRIPHOSPHATE PYROPHOSPHOHYDROLASE"/>
    <property type="match status" value="1"/>
</dbReference>
<accession>A0A9D1V992</accession>
<dbReference type="GO" id="GO:0006950">
    <property type="term" value="P:response to stress"/>
    <property type="evidence" value="ECO:0007669"/>
    <property type="project" value="UniProtKB-ARBA"/>
</dbReference>
<dbReference type="InterPro" id="IPR048015">
    <property type="entry name" value="NTP-PPase_MazG-like_N"/>
</dbReference>
<evidence type="ECO:0000313" key="3">
    <source>
        <dbReference type="EMBL" id="HIX08326.1"/>
    </source>
</evidence>
<dbReference type="InterPro" id="IPR048011">
    <property type="entry name" value="NTP-PPase_MazG-like_C"/>
</dbReference>